<name>E0NNA8_9FIRM</name>
<dbReference type="OrthoDB" id="2065410at2"/>
<proteinExistence type="predicted"/>
<evidence type="ECO:0008006" key="3">
    <source>
        <dbReference type="Google" id="ProtNLM"/>
    </source>
</evidence>
<dbReference type="HOGENOM" id="CLU_2570791_0_0_9"/>
<dbReference type="RefSeq" id="WP_008902422.1">
    <property type="nucleotide sequence ID" value="NZ_GL397071.1"/>
</dbReference>
<organism evidence="1 2">
    <name type="scientific">Peptoniphilus duerdenii ATCC BAA-1640</name>
    <dbReference type="NCBI Taxonomy" id="862517"/>
    <lineage>
        <taxon>Bacteria</taxon>
        <taxon>Bacillati</taxon>
        <taxon>Bacillota</taxon>
        <taxon>Tissierellia</taxon>
        <taxon>Tissierellales</taxon>
        <taxon>Peptoniphilaceae</taxon>
        <taxon>Peptoniphilus</taxon>
    </lineage>
</organism>
<dbReference type="STRING" id="862517.HMPREF9225_1647"/>
<evidence type="ECO:0000313" key="1">
    <source>
        <dbReference type="EMBL" id="EFM24781.1"/>
    </source>
</evidence>
<dbReference type="Proteomes" id="UP000003280">
    <property type="component" value="Unassembled WGS sequence"/>
</dbReference>
<gene>
    <name evidence="1" type="ORF">HMPREF9225_1647</name>
</gene>
<protein>
    <recommendedName>
        <fullName evidence="3">Rho termination factor N-terminal domain-containing protein</fullName>
    </recommendedName>
</protein>
<dbReference type="EMBL" id="AEEH01000048">
    <property type="protein sequence ID" value="EFM24781.1"/>
    <property type="molecule type" value="Genomic_DNA"/>
</dbReference>
<evidence type="ECO:0000313" key="2">
    <source>
        <dbReference type="Proteomes" id="UP000003280"/>
    </source>
</evidence>
<reference evidence="1 2" key="1">
    <citation type="submission" date="2010-07" db="EMBL/GenBank/DDBJ databases">
        <authorList>
            <person name="Muzny D."/>
            <person name="Qin X."/>
            <person name="Deng J."/>
            <person name="Jiang H."/>
            <person name="Liu Y."/>
            <person name="Qu J."/>
            <person name="Song X.-Z."/>
            <person name="Zhang L."/>
            <person name="Thornton R."/>
            <person name="Coyle M."/>
            <person name="Francisco L."/>
            <person name="Jackson L."/>
            <person name="Javaid M."/>
            <person name="Korchina V."/>
            <person name="Kovar C."/>
            <person name="Mata R."/>
            <person name="Mathew T."/>
            <person name="Ngo R."/>
            <person name="Nguyen L."/>
            <person name="Nguyen N."/>
            <person name="Okwuonu G."/>
            <person name="Ongeri F."/>
            <person name="Pham C."/>
            <person name="Simmons D."/>
            <person name="Wilczek-Boney K."/>
            <person name="Hale W."/>
            <person name="Jakkamsetti A."/>
            <person name="Pham P."/>
            <person name="Ruth R."/>
            <person name="San Lucas F."/>
            <person name="Warren J."/>
            <person name="Zhang J."/>
            <person name="Zhao Z."/>
            <person name="Zhou C."/>
            <person name="Zhu D."/>
            <person name="Lee S."/>
            <person name="Bess C."/>
            <person name="Blankenburg K."/>
            <person name="Forbes L."/>
            <person name="Fu Q."/>
            <person name="Gubbala S."/>
            <person name="Hirani K."/>
            <person name="Jayaseelan J.C."/>
            <person name="Lara F."/>
            <person name="Munidasa M."/>
            <person name="Palculict T."/>
            <person name="Patil S."/>
            <person name="Pu L.-L."/>
            <person name="Saada N."/>
            <person name="Tang L."/>
            <person name="Weissenberger G."/>
            <person name="Zhu Y."/>
            <person name="Hemphill L."/>
            <person name="Shang Y."/>
            <person name="Youmans B."/>
            <person name="Ayvaz T."/>
            <person name="Ross M."/>
            <person name="Santibanez J."/>
            <person name="Aqrawi P."/>
            <person name="Gross S."/>
            <person name="Joshi V."/>
            <person name="Fowler G."/>
            <person name="Nazareth L."/>
            <person name="Reid J."/>
            <person name="Worley K."/>
            <person name="Petrosino J."/>
            <person name="Highlander S."/>
            <person name="Gibbs R."/>
        </authorList>
    </citation>
    <scope>NUCLEOTIDE SEQUENCE [LARGE SCALE GENOMIC DNA]</scope>
    <source>
        <strain evidence="1 2">ATCC BAA-1640</strain>
    </source>
</reference>
<comment type="caution">
    <text evidence="1">The sequence shown here is derived from an EMBL/GenBank/DDBJ whole genome shotgun (WGS) entry which is preliminary data.</text>
</comment>
<accession>E0NNA8</accession>
<dbReference type="AlphaFoldDB" id="E0NNA8"/>
<sequence>MRLLLDNLFYTTNDPNRIEELQSLGALVVSGGKEEVKDELKIDDNSNLKNLKVEELEKLCDEKGLDRGKAKTKAELIELLK</sequence>
<keyword evidence="2" id="KW-1185">Reference proteome</keyword>